<evidence type="ECO:0000256" key="1">
    <source>
        <dbReference type="SAM" id="MobiDB-lite"/>
    </source>
</evidence>
<dbReference type="Pfam" id="PF19502">
    <property type="entry name" value="DUF6036"/>
    <property type="match status" value="1"/>
</dbReference>
<name>A0A5B1LL46_9ACTN</name>
<sequence length="192" mass="21051">MRRDQLEHAIRTACQIIQHPTVIVVGSQAILGTYDEQLLPAEATMSLEVDVLPIADDNAETARLADLIEGVAGEWSPFEQQHGFSIDGVDLATAILPTGWRDRLVKVQNMNTAAPSGSPEYVGWCLDKEDLCASKLCAFREKDRNFVAALLDAGLVDPVVIADRLADVPPAERSKTERGVTWLEPWTQGRDS</sequence>
<proteinExistence type="predicted"/>
<protein>
    <recommendedName>
        <fullName evidence="2">DUF6036 domain-containing protein</fullName>
    </recommendedName>
</protein>
<feature type="domain" description="DUF6036" evidence="2">
    <location>
        <begin position="16"/>
        <end position="149"/>
    </location>
</feature>
<keyword evidence="4" id="KW-1185">Reference proteome</keyword>
<reference evidence="3 4" key="2">
    <citation type="submission" date="2019-09" db="EMBL/GenBank/DDBJ databases">
        <authorList>
            <person name="Jin C."/>
        </authorList>
    </citation>
    <scope>NUCLEOTIDE SEQUENCE [LARGE SCALE GENOMIC DNA]</scope>
    <source>
        <strain evidence="3 4">BN130099</strain>
    </source>
</reference>
<accession>A0A5B1LL46</accession>
<evidence type="ECO:0000259" key="2">
    <source>
        <dbReference type="Pfam" id="PF19502"/>
    </source>
</evidence>
<organism evidence="3 4">
    <name type="scientific">Nocardioides humilatus</name>
    <dbReference type="NCBI Taxonomy" id="2607660"/>
    <lineage>
        <taxon>Bacteria</taxon>
        <taxon>Bacillati</taxon>
        <taxon>Actinomycetota</taxon>
        <taxon>Actinomycetes</taxon>
        <taxon>Propionibacteriales</taxon>
        <taxon>Nocardioidaceae</taxon>
        <taxon>Nocardioides</taxon>
    </lineage>
</organism>
<dbReference type="EMBL" id="VUJV01000002">
    <property type="protein sequence ID" value="KAA1420289.1"/>
    <property type="molecule type" value="Genomic_DNA"/>
</dbReference>
<dbReference type="Proteomes" id="UP000325003">
    <property type="component" value="Unassembled WGS sequence"/>
</dbReference>
<dbReference type="InterPro" id="IPR045792">
    <property type="entry name" value="DUF6036"/>
</dbReference>
<evidence type="ECO:0000313" key="4">
    <source>
        <dbReference type="Proteomes" id="UP000325003"/>
    </source>
</evidence>
<evidence type="ECO:0000313" key="3">
    <source>
        <dbReference type="EMBL" id="KAA1420289.1"/>
    </source>
</evidence>
<reference evidence="3 4" key="1">
    <citation type="submission" date="2019-09" db="EMBL/GenBank/DDBJ databases">
        <title>Nocardioides panacisoli sp. nov., isolated from the soil of a ginseng field.</title>
        <authorList>
            <person name="Cho C."/>
        </authorList>
    </citation>
    <scope>NUCLEOTIDE SEQUENCE [LARGE SCALE GENOMIC DNA]</scope>
    <source>
        <strain evidence="3 4">BN130099</strain>
    </source>
</reference>
<gene>
    <name evidence="3" type="ORF">F0U44_07700</name>
</gene>
<dbReference type="AlphaFoldDB" id="A0A5B1LL46"/>
<feature type="region of interest" description="Disordered" evidence="1">
    <location>
        <begin position="172"/>
        <end position="192"/>
    </location>
</feature>
<dbReference type="RefSeq" id="WP_149727714.1">
    <property type="nucleotide sequence ID" value="NZ_VUJV01000002.1"/>
</dbReference>
<comment type="caution">
    <text evidence="3">The sequence shown here is derived from an EMBL/GenBank/DDBJ whole genome shotgun (WGS) entry which is preliminary data.</text>
</comment>